<organism evidence="1 2">
    <name type="scientific">Mesorhizobium huakuii</name>
    <dbReference type="NCBI Taxonomy" id="28104"/>
    <lineage>
        <taxon>Bacteria</taxon>
        <taxon>Pseudomonadati</taxon>
        <taxon>Pseudomonadota</taxon>
        <taxon>Alphaproteobacteria</taxon>
        <taxon>Hyphomicrobiales</taxon>
        <taxon>Phyllobacteriaceae</taxon>
        <taxon>Mesorhizobium</taxon>
    </lineage>
</organism>
<sequence length="197" mass="21989">MSPEEQELEPGFCPEGVFECGTIVNHGCDRTEPAGDLSIQIAMVRIALVMALPVSVRPHEQRPAIMSQSARIEIEGTSLEDLRTMPHADQDALLAFGRPISFTMGSATVLAEFNRRDGTLLVNLAHIDGGGEGVLLVLWKHTRAFAIERQFSTVRWNVHAATCAKPNPRLQRFLRTHEFAEIDDPDYGRIFVRTQRL</sequence>
<gene>
    <name evidence="1" type="ORF">HB778_02665</name>
</gene>
<dbReference type="RefSeq" id="WP_183465332.1">
    <property type="nucleotide sequence ID" value="NZ_CP050296.1"/>
</dbReference>
<dbReference type="AlphaFoldDB" id="A0A7G6SL45"/>
<dbReference type="Proteomes" id="UP000515465">
    <property type="component" value="Chromosome"/>
</dbReference>
<evidence type="ECO:0000313" key="2">
    <source>
        <dbReference type="Proteomes" id="UP000515465"/>
    </source>
</evidence>
<reference evidence="2" key="1">
    <citation type="journal article" date="2020" name="Mol. Plant Microbe">
        <title>Rhizobial microsymbionts of the narrowly endemic Oxytropis species growing in Kamchatka are characterized by significant genetic diversity and possess a set of genes that are associated with T3SS and T6SS secretion systems and can affect the development of symbiosis.</title>
        <authorList>
            <person name="Safronova V."/>
            <person name="Guro P."/>
            <person name="Sazanova A."/>
            <person name="Kuznetsova I."/>
            <person name="Belimov A."/>
            <person name="Yakubov V."/>
            <person name="Chirak E."/>
            <person name="Afonin A."/>
            <person name="Gogolev Y."/>
            <person name="Andronov E."/>
            <person name="Tikhonovich I."/>
        </authorList>
    </citation>
    <scope>NUCLEOTIDE SEQUENCE [LARGE SCALE GENOMIC DNA]</scope>
    <source>
        <strain evidence="2">583</strain>
    </source>
</reference>
<evidence type="ECO:0000313" key="1">
    <source>
        <dbReference type="EMBL" id="QND55227.1"/>
    </source>
</evidence>
<protein>
    <submittedName>
        <fullName evidence="1">Uncharacterized protein</fullName>
    </submittedName>
</protein>
<dbReference type="EMBL" id="CP050296">
    <property type="protein sequence ID" value="QND55227.1"/>
    <property type="molecule type" value="Genomic_DNA"/>
</dbReference>
<name>A0A7G6SL45_9HYPH</name>
<accession>A0A7G6SL45</accession>
<proteinExistence type="predicted"/>